<accession>A0A815GH15</accession>
<feature type="region of interest" description="Disordered" evidence="1">
    <location>
        <begin position="1"/>
        <end position="20"/>
    </location>
</feature>
<dbReference type="EMBL" id="CAJNOM010001105">
    <property type="protein sequence ID" value="CAF1592097.1"/>
    <property type="molecule type" value="Genomic_DNA"/>
</dbReference>
<evidence type="ECO:0000313" key="10">
    <source>
        <dbReference type="Proteomes" id="UP000663832"/>
    </source>
</evidence>
<evidence type="ECO:0000313" key="4">
    <source>
        <dbReference type="EMBL" id="CAF1332876.1"/>
    </source>
</evidence>
<dbReference type="Proteomes" id="UP000663868">
    <property type="component" value="Unassembled WGS sequence"/>
</dbReference>
<protein>
    <submittedName>
        <fullName evidence="5">Uncharacterized protein</fullName>
    </submittedName>
</protein>
<dbReference type="EMBL" id="CAJNOE010000783">
    <property type="protein sequence ID" value="CAF1332876.1"/>
    <property type="molecule type" value="Genomic_DNA"/>
</dbReference>
<evidence type="ECO:0000313" key="7">
    <source>
        <dbReference type="EMBL" id="CAF3495704.1"/>
    </source>
</evidence>
<keyword evidence="10" id="KW-1185">Reference proteome</keyword>
<evidence type="ECO:0000313" key="8">
    <source>
        <dbReference type="EMBL" id="CAF3497991.1"/>
    </source>
</evidence>
<sequence length="147" mass="17039">MSITAPTKTPLNSSSNDRLPCNTINHQPSTSIDTTHFINERYPKTCFEDIPSKLGINSTRSRRSLRFHTQPVTLTEINETDEDNKNEHDNNEQEPQSKTLEDFQRLEQLALAENKRRAGRKKLPLKNYLERQRLKAMREELSETDAS</sequence>
<dbReference type="Proteomes" id="UP000663844">
    <property type="component" value="Unassembled WGS sequence"/>
</dbReference>
<evidence type="ECO:0000313" key="2">
    <source>
        <dbReference type="EMBL" id="CAF0739944.1"/>
    </source>
</evidence>
<dbReference type="Proteomes" id="UP000663881">
    <property type="component" value="Unassembled WGS sequence"/>
</dbReference>
<evidence type="ECO:0000256" key="1">
    <source>
        <dbReference type="SAM" id="MobiDB-lite"/>
    </source>
</evidence>
<organism evidence="5 11">
    <name type="scientific">Adineta steineri</name>
    <dbReference type="NCBI Taxonomy" id="433720"/>
    <lineage>
        <taxon>Eukaryota</taxon>
        <taxon>Metazoa</taxon>
        <taxon>Spiralia</taxon>
        <taxon>Gnathifera</taxon>
        <taxon>Rotifera</taxon>
        <taxon>Eurotatoria</taxon>
        <taxon>Bdelloidea</taxon>
        <taxon>Adinetida</taxon>
        <taxon>Adinetidae</taxon>
        <taxon>Adineta</taxon>
    </lineage>
</organism>
<dbReference type="Proteomes" id="UP000663832">
    <property type="component" value="Unassembled WGS sequence"/>
</dbReference>
<name>A0A815GH15_9BILA</name>
<dbReference type="Proteomes" id="UP000663845">
    <property type="component" value="Unassembled WGS sequence"/>
</dbReference>
<dbReference type="Proteomes" id="UP000663877">
    <property type="component" value="Unassembled WGS sequence"/>
</dbReference>
<dbReference type="EMBL" id="CAJOAY010000027">
    <property type="protein sequence ID" value="CAF3495704.1"/>
    <property type="molecule type" value="Genomic_DNA"/>
</dbReference>
<evidence type="ECO:0000313" key="6">
    <source>
        <dbReference type="EMBL" id="CAF1592097.1"/>
    </source>
</evidence>
<dbReference type="EMBL" id="CAJOBB010000489">
    <property type="protein sequence ID" value="CAF3690848.1"/>
    <property type="molecule type" value="Genomic_DNA"/>
</dbReference>
<evidence type="ECO:0000313" key="5">
    <source>
        <dbReference type="EMBL" id="CAF1338742.1"/>
    </source>
</evidence>
<gene>
    <name evidence="5" type="ORF">BJG266_LOCUS34292</name>
    <name evidence="4" type="ORF">IZO911_LOCUS35788</name>
    <name evidence="3" type="ORF">JYZ213_LOCUS13628</name>
    <name evidence="9" type="ORF">KXQ929_LOCUS10343</name>
    <name evidence="7" type="ORF">OKA104_LOCUS1202</name>
    <name evidence="8" type="ORF">OXD698_LOCUS1144</name>
    <name evidence="6" type="ORF">QVE165_LOCUS51387</name>
    <name evidence="2" type="ORF">VCS650_LOCUS582</name>
</gene>
<evidence type="ECO:0000313" key="3">
    <source>
        <dbReference type="EMBL" id="CAF0957123.1"/>
    </source>
</evidence>
<proteinExistence type="predicted"/>
<dbReference type="Proteomes" id="UP000663860">
    <property type="component" value="Unassembled WGS sequence"/>
</dbReference>
<dbReference type="EMBL" id="CAJOAZ010000031">
    <property type="protein sequence ID" value="CAF3497991.1"/>
    <property type="molecule type" value="Genomic_DNA"/>
</dbReference>
<dbReference type="OrthoDB" id="10009306at2759"/>
<dbReference type="Proteomes" id="UP000663891">
    <property type="component" value="Unassembled WGS sequence"/>
</dbReference>
<comment type="caution">
    <text evidence="5">The sequence shown here is derived from an EMBL/GenBank/DDBJ whole genome shotgun (WGS) entry which is preliminary data.</text>
</comment>
<dbReference type="EMBL" id="CAJNOG010000110">
    <property type="protein sequence ID" value="CAF0957123.1"/>
    <property type="molecule type" value="Genomic_DNA"/>
</dbReference>
<dbReference type="EMBL" id="CAJNON010000003">
    <property type="protein sequence ID" value="CAF0739944.1"/>
    <property type="molecule type" value="Genomic_DNA"/>
</dbReference>
<evidence type="ECO:0000313" key="9">
    <source>
        <dbReference type="EMBL" id="CAF3690848.1"/>
    </source>
</evidence>
<reference evidence="5" key="1">
    <citation type="submission" date="2021-02" db="EMBL/GenBank/DDBJ databases">
        <authorList>
            <person name="Nowell W R."/>
        </authorList>
    </citation>
    <scope>NUCLEOTIDE SEQUENCE</scope>
</reference>
<dbReference type="EMBL" id="CAJNOI010000745">
    <property type="protein sequence ID" value="CAF1338742.1"/>
    <property type="molecule type" value="Genomic_DNA"/>
</dbReference>
<dbReference type="AlphaFoldDB" id="A0A815GH15"/>
<feature type="region of interest" description="Disordered" evidence="1">
    <location>
        <begin position="55"/>
        <end position="102"/>
    </location>
</feature>
<evidence type="ECO:0000313" key="11">
    <source>
        <dbReference type="Proteomes" id="UP000663877"/>
    </source>
</evidence>